<comment type="caution">
    <text evidence="2">The sequence shown here is derived from an EMBL/GenBank/DDBJ whole genome shotgun (WGS) entry which is preliminary data.</text>
</comment>
<gene>
    <name evidence="2" type="ORF">CI610_00528</name>
</gene>
<keyword evidence="1" id="KW-1133">Transmembrane helix</keyword>
<accession>A0A2H9TB78</accession>
<evidence type="ECO:0000256" key="1">
    <source>
        <dbReference type="SAM" id="Phobius"/>
    </source>
</evidence>
<dbReference type="AlphaFoldDB" id="A0A2H9TB78"/>
<proteinExistence type="predicted"/>
<keyword evidence="1" id="KW-0812">Transmembrane</keyword>
<evidence type="ECO:0000313" key="2">
    <source>
        <dbReference type="EMBL" id="PJE80500.1"/>
    </source>
</evidence>
<keyword evidence="1" id="KW-0472">Membrane</keyword>
<sequence>MVWTVLKHKICIFLSAAFMIFFYCLVAVESLFRRNIKSVTIFGYFYYVCNRTVIFVVY</sequence>
<name>A0A2H9TB78_9ZZZZ</name>
<reference evidence="2" key="1">
    <citation type="journal article" date="2017" name="Appl. Environ. Microbiol.">
        <title>Molecular characterization of an Endozoicomonas-like organism causing infection in king scallop Pecten maximus L.</title>
        <authorList>
            <person name="Cano I."/>
            <person name="van Aerle R."/>
            <person name="Ross S."/>
            <person name="Verner-Jeffreys D.W."/>
            <person name="Paley R.K."/>
            <person name="Rimmer G."/>
            <person name="Ryder D."/>
            <person name="Hooper P."/>
            <person name="Stone D."/>
            <person name="Feist S.W."/>
        </authorList>
    </citation>
    <scope>NUCLEOTIDE SEQUENCE</scope>
</reference>
<organism evidence="2">
    <name type="scientific">invertebrate metagenome</name>
    <dbReference type="NCBI Taxonomy" id="1711999"/>
    <lineage>
        <taxon>unclassified sequences</taxon>
        <taxon>metagenomes</taxon>
        <taxon>organismal metagenomes</taxon>
    </lineage>
</organism>
<dbReference type="EMBL" id="NSIT01000015">
    <property type="protein sequence ID" value="PJE80500.1"/>
    <property type="molecule type" value="Genomic_DNA"/>
</dbReference>
<feature type="transmembrane region" description="Helical" evidence="1">
    <location>
        <begin position="12"/>
        <end position="32"/>
    </location>
</feature>
<protein>
    <submittedName>
        <fullName evidence="2">Uncharacterized protein</fullName>
    </submittedName>
</protein>